<dbReference type="Gene3D" id="3.40.50.740">
    <property type="match status" value="1"/>
</dbReference>
<keyword evidence="4" id="KW-0560">Oxidoreductase</keyword>
<evidence type="ECO:0000313" key="6">
    <source>
        <dbReference type="Proteomes" id="UP000468327"/>
    </source>
</evidence>
<reference evidence="5 6" key="1">
    <citation type="submission" date="2019-11" db="EMBL/GenBank/DDBJ databases">
        <title>Whole genome shotgun sequencing (WGS) data from Adlercreutzia equolifaciens ResAG-91, Eggerthella lenta MRI-F36, MRI-F37, MRI-F40, ResAG-49, ResAG-88, ResAG-121, ResAG-145, and Gordonibacter sp. ResAG-5, ResAG-26, ResAG-43, ResAG-50, ResAG-59.</title>
        <authorList>
            <person name="Stoll D.A."/>
            <person name="Danylec N."/>
            <person name="Franz C.M.A.P."/>
            <person name="Huch M."/>
        </authorList>
    </citation>
    <scope>NUCLEOTIDE SEQUENCE [LARGE SCALE GENOMIC DNA]</scope>
    <source>
        <strain evidence="5 6">ResAG-59</strain>
    </source>
</reference>
<keyword evidence="3" id="KW-0732">Signal</keyword>
<keyword evidence="1" id="KW-0408">Iron</keyword>
<dbReference type="GO" id="GO:0051539">
    <property type="term" value="F:4 iron, 4 sulfur cluster binding"/>
    <property type="evidence" value="ECO:0007669"/>
    <property type="project" value="UniProtKB-KW"/>
</dbReference>
<evidence type="ECO:0000256" key="4">
    <source>
        <dbReference type="ARBA" id="ARBA00023002"/>
    </source>
</evidence>
<comment type="caution">
    <text evidence="5">The sequence shown here is derived from an EMBL/GenBank/DDBJ whole genome shotgun (WGS) entry which is preliminary data.</text>
</comment>
<keyword evidence="1" id="KW-0004">4Fe-4S</keyword>
<evidence type="ECO:0000313" key="5">
    <source>
        <dbReference type="EMBL" id="MVN13873.1"/>
    </source>
</evidence>
<dbReference type="PANTHER" id="PTHR43742:SF9">
    <property type="entry name" value="TETRATHIONATE REDUCTASE SUBUNIT A"/>
    <property type="match status" value="1"/>
</dbReference>
<keyword evidence="1" id="KW-0479">Metal-binding</keyword>
<dbReference type="Proteomes" id="UP000468327">
    <property type="component" value="Unassembled WGS sequence"/>
</dbReference>
<dbReference type="EMBL" id="WPOC01000001">
    <property type="protein sequence ID" value="MVN13873.1"/>
    <property type="molecule type" value="Genomic_DNA"/>
</dbReference>
<proteinExistence type="predicted"/>
<dbReference type="AlphaFoldDB" id="A0A6N8IGA4"/>
<dbReference type="GO" id="GO:0016491">
    <property type="term" value="F:oxidoreductase activity"/>
    <property type="evidence" value="ECO:0007669"/>
    <property type="project" value="UniProtKB-KW"/>
</dbReference>
<dbReference type="InterPro" id="IPR050612">
    <property type="entry name" value="Prok_Mopterin_Oxidored"/>
</dbReference>
<dbReference type="Gene3D" id="2.20.25.90">
    <property type="entry name" value="ADC-like domains"/>
    <property type="match status" value="1"/>
</dbReference>
<dbReference type="RefSeq" id="WP_157004651.1">
    <property type="nucleotide sequence ID" value="NZ_DBEZYS010000237.1"/>
</dbReference>
<evidence type="ECO:0000256" key="2">
    <source>
        <dbReference type="ARBA" id="ARBA00022505"/>
    </source>
</evidence>
<name>A0A6N8IGA4_9ACTN</name>
<gene>
    <name evidence="5" type="ORF">GO738_00625</name>
</gene>
<evidence type="ECO:0000256" key="3">
    <source>
        <dbReference type="ARBA" id="ARBA00022729"/>
    </source>
</evidence>
<keyword evidence="6" id="KW-1185">Reference proteome</keyword>
<protein>
    <recommendedName>
        <fullName evidence="7">Twin-arginine translocation signal domain-containing protein</fullName>
    </recommendedName>
</protein>
<dbReference type="PANTHER" id="PTHR43742">
    <property type="entry name" value="TRIMETHYLAMINE-N-OXIDE REDUCTASE"/>
    <property type="match status" value="1"/>
</dbReference>
<organism evidence="5 6">
    <name type="scientific">Gordonibacter urolithinfaciens</name>
    <dbReference type="NCBI Taxonomy" id="1335613"/>
    <lineage>
        <taxon>Bacteria</taxon>
        <taxon>Bacillati</taxon>
        <taxon>Actinomycetota</taxon>
        <taxon>Coriobacteriia</taxon>
        <taxon>Eggerthellales</taxon>
        <taxon>Eggerthellaceae</taxon>
        <taxon>Gordonibacter</taxon>
    </lineage>
</organism>
<accession>A0A6N8IGA4</accession>
<keyword evidence="2" id="KW-0500">Molybdenum</keyword>
<dbReference type="PROSITE" id="PS51318">
    <property type="entry name" value="TAT"/>
    <property type="match status" value="1"/>
</dbReference>
<sequence>MATINLDRRSFLKAAGGLGALSVAGAGLAAPDRRAFADETAFPEQKHGNPVEATIDPKTGDVTVNEDVIVRNSACLGCYSSCGNRLKLDRASGRLLSVGGNPYHPSCAYPYLNFEDPLEEAYRTMSFAHGKGNIVRATVCGRGQGTQDGYSQPDRVTVPLKRAGKRGEGKWRPITWDQLITEVTEGGKLFADIGENQDIEGFKALHDTETPMNPDQPDLGPISNQVVFLGGRGDGRTTIGTRFSSNFGTINQYGHGST</sequence>
<dbReference type="InterPro" id="IPR006311">
    <property type="entry name" value="TAT_signal"/>
</dbReference>
<evidence type="ECO:0000256" key="1">
    <source>
        <dbReference type="ARBA" id="ARBA00022485"/>
    </source>
</evidence>
<keyword evidence="1" id="KW-0411">Iron-sulfur</keyword>
<evidence type="ECO:0008006" key="7">
    <source>
        <dbReference type="Google" id="ProtNLM"/>
    </source>
</evidence>
<dbReference type="SUPFAM" id="SSF53706">
    <property type="entry name" value="Formate dehydrogenase/DMSO reductase, domains 1-3"/>
    <property type="match status" value="1"/>
</dbReference>